<evidence type="ECO:0000313" key="3">
    <source>
        <dbReference type="Proteomes" id="UP000192927"/>
    </source>
</evidence>
<protein>
    <submittedName>
        <fullName evidence="2">Transcription initiation factor Rrn11</fullName>
    </submittedName>
</protein>
<dbReference type="InterPro" id="IPR053029">
    <property type="entry name" value="RNA_pol_I-specific_init_factor"/>
</dbReference>
<proteinExistence type="predicted"/>
<feature type="compositionally biased region" description="Polar residues" evidence="1">
    <location>
        <begin position="64"/>
        <end position="75"/>
    </location>
</feature>
<evidence type="ECO:0000256" key="1">
    <source>
        <dbReference type="SAM" id="MobiDB-lite"/>
    </source>
</evidence>
<keyword evidence="2" id="KW-0396">Initiation factor</keyword>
<dbReference type="GO" id="GO:0017025">
    <property type="term" value="F:TBP-class protein binding"/>
    <property type="evidence" value="ECO:0007669"/>
    <property type="project" value="TreeGrafter"/>
</dbReference>
<feature type="region of interest" description="Disordered" evidence="1">
    <location>
        <begin position="1"/>
        <end position="81"/>
    </location>
</feature>
<dbReference type="GO" id="GO:0042790">
    <property type="term" value="P:nucleolar large rRNA transcription by RNA polymerase I"/>
    <property type="evidence" value="ECO:0007669"/>
    <property type="project" value="TreeGrafter"/>
</dbReference>
<organism evidence="2 3">
    <name type="scientific">Lasallia pustulata</name>
    <dbReference type="NCBI Taxonomy" id="136370"/>
    <lineage>
        <taxon>Eukaryota</taxon>
        <taxon>Fungi</taxon>
        <taxon>Dikarya</taxon>
        <taxon>Ascomycota</taxon>
        <taxon>Pezizomycotina</taxon>
        <taxon>Lecanoromycetes</taxon>
        <taxon>OSLEUM clade</taxon>
        <taxon>Umbilicariomycetidae</taxon>
        <taxon>Umbilicariales</taxon>
        <taxon>Umbilicariaceae</taxon>
        <taxon>Lasallia</taxon>
    </lineage>
</organism>
<feature type="compositionally biased region" description="Basic and acidic residues" evidence="1">
    <location>
        <begin position="303"/>
        <end position="312"/>
    </location>
</feature>
<dbReference type="Pfam" id="PF04090">
    <property type="entry name" value="Rrn11"/>
    <property type="match status" value="2"/>
</dbReference>
<keyword evidence="3" id="KW-1185">Reference proteome</keyword>
<dbReference type="GO" id="GO:0001181">
    <property type="term" value="F:RNA polymerase I general transcription initiation factor activity"/>
    <property type="evidence" value="ECO:0007669"/>
    <property type="project" value="InterPro"/>
</dbReference>
<dbReference type="PANTHER" id="PTHR28244">
    <property type="entry name" value="RNA POLYMERASE I-SPECIFIC TRANSCRIPTION INITIATION FACTOR RRN11"/>
    <property type="match status" value="1"/>
</dbReference>
<accession>A0A1W5DCL3</accession>
<feature type="region of interest" description="Disordered" evidence="1">
    <location>
        <begin position="296"/>
        <end position="339"/>
    </location>
</feature>
<dbReference type="EMBL" id="FWEW01003741">
    <property type="protein sequence ID" value="SLM40826.1"/>
    <property type="molecule type" value="Genomic_DNA"/>
</dbReference>
<evidence type="ECO:0000313" key="2">
    <source>
        <dbReference type="EMBL" id="SLM40826.1"/>
    </source>
</evidence>
<dbReference type="GO" id="GO:0001164">
    <property type="term" value="F:RNA polymerase I core promoter sequence-specific DNA binding"/>
    <property type="evidence" value="ECO:0007669"/>
    <property type="project" value="InterPro"/>
</dbReference>
<reference evidence="3" key="1">
    <citation type="submission" date="2017-03" db="EMBL/GenBank/DDBJ databases">
        <authorList>
            <person name="Sharma R."/>
            <person name="Thines M."/>
        </authorList>
    </citation>
    <scope>NUCLEOTIDE SEQUENCE [LARGE SCALE GENOMIC DNA]</scope>
</reference>
<dbReference type="Proteomes" id="UP000192927">
    <property type="component" value="Unassembled WGS sequence"/>
</dbReference>
<feature type="compositionally biased region" description="Basic and acidic residues" evidence="1">
    <location>
        <begin position="219"/>
        <end position="237"/>
    </location>
</feature>
<feature type="compositionally biased region" description="Basic and acidic residues" evidence="1">
    <location>
        <begin position="326"/>
        <end position="339"/>
    </location>
</feature>
<dbReference type="GO" id="GO:0003743">
    <property type="term" value="F:translation initiation factor activity"/>
    <property type="evidence" value="ECO:0007669"/>
    <property type="project" value="UniProtKB-KW"/>
</dbReference>
<sequence>MPAAPYFSFPLTQGRPSTLRASIYKPSRKRKRDEADADADADADPGTTSGGSDSEERLSGTALYPTSSGPQSSAPSEAAFSKDVAKEYRTAGQAFDEELPGGHFPHTPCLSKADTPAKADARARTAKDLAALKPPLYIPSHAGLSTNLGLRQRHVAVVTTIMHRSLLEGDYIRAGRAWGMLLRAEMDGRHMDLRTHGRWGIGAEILLRRDAQLAQRRSTGQDDHGNDDSDPDSRGKPVDLFSEDGFEKARDYYERLILQYPYRKQHANAVNALNFYPAMFGLWIYSVQDRHKTALSGIHHSPGRRDRERTDEDLYTNTPPGSPSSERSERGHAQIEDVRKSTLQQAEEIAIRLEELLLSPPYSDDPTLWSLRGMVALWVGDLSLMVPPPAEASNGDVKVEQPEDDLDGGSSTMERLLARHAYETSLVRKTEHVEKAKAAFRHVVRCGGKLSEGATHLMQQEVVLSLDRSEGN</sequence>
<dbReference type="PANTHER" id="PTHR28244:SF1">
    <property type="entry name" value="RNA POLYMERASE I-SPECIFIC TRANSCRIPTION INITIATION FACTOR RRN11"/>
    <property type="match status" value="1"/>
</dbReference>
<name>A0A1W5DCL3_9LECA</name>
<feature type="compositionally biased region" description="Polar residues" evidence="1">
    <location>
        <begin position="10"/>
        <end position="20"/>
    </location>
</feature>
<feature type="region of interest" description="Disordered" evidence="1">
    <location>
        <begin position="214"/>
        <end position="240"/>
    </location>
</feature>
<dbReference type="GO" id="GO:0070860">
    <property type="term" value="C:RNA polymerase I core factor complex"/>
    <property type="evidence" value="ECO:0007669"/>
    <property type="project" value="TreeGrafter"/>
</dbReference>
<dbReference type="InterPro" id="IPR007224">
    <property type="entry name" value="TIF_Rrn11"/>
</dbReference>
<dbReference type="AlphaFoldDB" id="A0A1W5DCL3"/>
<keyword evidence="2" id="KW-0648">Protein biosynthesis</keyword>